<organism evidence="2 3">
    <name type="scientific">Sinosporangium siamense</name>
    <dbReference type="NCBI Taxonomy" id="1367973"/>
    <lineage>
        <taxon>Bacteria</taxon>
        <taxon>Bacillati</taxon>
        <taxon>Actinomycetota</taxon>
        <taxon>Actinomycetes</taxon>
        <taxon>Streptosporangiales</taxon>
        <taxon>Streptosporangiaceae</taxon>
        <taxon>Sinosporangium</taxon>
    </lineage>
</organism>
<dbReference type="Proteomes" id="UP000606172">
    <property type="component" value="Unassembled WGS sequence"/>
</dbReference>
<sequence>MPSLTSSAETSTGLGEAGGAQAAADEGLAARGHHRPPVRGQAVEQPAGARHLLDAVQSGELAFLKPPGLLLGVEFGGDDPYDLHVTAAPGDLDDVTGVEAVLGGPLGEHPVDHLL</sequence>
<evidence type="ECO:0000313" key="2">
    <source>
        <dbReference type="EMBL" id="GII96181.1"/>
    </source>
</evidence>
<name>A0A919VA84_9ACTN</name>
<gene>
    <name evidence="2" type="ORF">Ssi02_64120</name>
</gene>
<feature type="compositionally biased region" description="Low complexity" evidence="1">
    <location>
        <begin position="19"/>
        <end position="30"/>
    </location>
</feature>
<feature type="compositionally biased region" description="Polar residues" evidence="1">
    <location>
        <begin position="1"/>
        <end position="12"/>
    </location>
</feature>
<keyword evidence="3" id="KW-1185">Reference proteome</keyword>
<accession>A0A919VA84</accession>
<feature type="region of interest" description="Disordered" evidence="1">
    <location>
        <begin position="1"/>
        <end position="46"/>
    </location>
</feature>
<proteinExistence type="predicted"/>
<dbReference type="EMBL" id="BOOW01000042">
    <property type="protein sequence ID" value="GII96181.1"/>
    <property type="molecule type" value="Genomic_DNA"/>
</dbReference>
<protein>
    <submittedName>
        <fullName evidence="2">Uncharacterized protein</fullName>
    </submittedName>
</protein>
<comment type="caution">
    <text evidence="2">The sequence shown here is derived from an EMBL/GenBank/DDBJ whole genome shotgun (WGS) entry which is preliminary data.</text>
</comment>
<evidence type="ECO:0000313" key="3">
    <source>
        <dbReference type="Proteomes" id="UP000606172"/>
    </source>
</evidence>
<reference evidence="2" key="1">
    <citation type="submission" date="2021-01" db="EMBL/GenBank/DDBJ databases">
        <title>Whole genome shotgun sequence of Sinosporangium siamense NBRC 109515.</title>
        <authorList>
            <person name="Komaki H."/>
            <person name="Tamura T."/>
        </authorList>
    </citation>
    <scope>NUCLEOTIDE SEQUENCE</scope>
    <source>
        <strain evidence="2">NBRC 109515</strain>
    </source>
</reference>
<evidence type="ECO:0000256" key="1">
    <source>
        <dbReference type="SAM" id="MobiDB-lite"/>
    </source>
</evidence>
<dbReference type="AlphaFoldDB" id="A0A919VA84"/>